<proteinExistence type="predicted"/>
<protein>
    <submittedName>
        <fullName evidence="1">Uncharacterized protein</fullName>
    </submittedName>
</protein>
<organism evidence="1">
    <name type="scientific">Caldilinea aerophila</name>
    <dbReference type="NCBI Taxonomy" id="133453"/>
    <lineage>
        <taxon>Bacteria</taxon>
        <taxon>Bacillati</taxon>
        <taxon>Chloroflexota</taxon>
        <taxon>Caldilineae</taxon>
        <taxon>Caldilineales</taxon>
        <taxon>Caldilineaceae</taxon>
        <taxon>Caldilinea</taxon>
    </lineage>
</organism>
<reference evidence="1" key="1">
    <citation type="journal article" date="2020" name="mSystems">
        <title>Genome- and Community-Level Interaction Insights into Carbon Utilization and Element Cycling Functions of Hydrothermarchaeota in Hydrothermal Sediment.</title>
        <authorList>
            <person name="Zhou Z."/>
            <person name="Liu Y."/>
            <person name="Xu W."/>
            <person name="Pan J."/>
            <person name="Luo Z.H."/>
            <person name="Li M."/>
        </authorList>
    </citation>
    <scope>NUCLEOTIDE SEQUENCE [LARGE SCALE GENOMIC DNA]</scope>
    <source>
        <strain evidence="1">SpSt-289</strain>
    </source>
</reference>
<sequence length="71" mass="7732">MAKKLHLGAELVQCGMIAAIKLLDRYEAVALSILCAIDRALLTGGQPFYKRIPLVEKGGRTELFSGLLQFA</sequence>
<name>A0A7C1JT24_9CHLR</name>
<comment type="caution">
    <text evidence="1">The sequence shown here is derived from an EMBL/GenBank/DDBJ whole genome shotgun (WGS) entry which is preliminary data.</text>
</comment>
<dbReference type="EMBL" id="DSMG01000210">
    <property type="protein sequence ID" value="HDX33885.1"/>
    <property type="molecule type" value="Genomic_DNA"/>
</dbReference>
<dbReference type="AlphaFoldDB" id="A0A7C1JT24"/>
<gene>
    <name evidence="1" type="ORF">ENQ20_20740</name>
</gene>
<evidence type="ECO:0000313" key="1">
    <source>
        <dbReference type="EMBL" id="HDX33885.1"/>
    </source>
</evidence>
<accession>A0A7C1JT24</accession>